<dbReference type="AlphaFoldDB" id="A0A0B6X1Z7"/>
<evidence type="ECO:0000313" key="3">
    <source>
        <dbReference type="EMBL" id="CDM66400.1"/>
    </source>
</evidence>
<feature type="domain" description="Histone deacetylase" evidence="2">
    <location>
        <begin position="20"/>
        <end position="311"/>
    </location>
</feature>
<reference evidence="3 4" key="1">
    <citation type="submission" date="2013-12" db="EMBL/GenBank/DDBJ databases">
        <authorList>
            <person name="Stott M."/>
        </authorList>
    </citation>
    <scope>NUCLEOTIDE SEQUENCE [LARGE SCALE GENOMIC DNA]</scope>
    <source>
        <strain evidence="3 4">K22</strain>
    </source>
</reference>
<reference evidence="3 4" key="2">
    <citation type="submission" date="2015-01" db="EMBL/GenBank/DDBJ databases">
        <title>Complete genome sequence of Pyrinomonas methylaliphatogenes type strain K22T.</title>
        <authorList>
            <person name="Lee K.C.Y."/>
            <person name="Power J.F."/>
            <person name="Dunfield P.F."/>
            <person name="Morgan X.C."/>
            <person name="Huttenhower C."/>
            <person name="Stott M.B."/>
        </authorList>
    </citation>
    <scope>NUCLEOTIDE SEQUENCE [LARGE SCALE GENOMIC DNA]</scope>
    <source>
        <strain evidence="3 4">K22</strain>
    </source>
</reference>
<proteinExistence type="inferred from homology"/>
<sequence>MATALVHHPIYREHYTGGEHPERPERYTTIIDALRADAELWAELIEIEAPAAARGDIQACHSPQHYRRVEEAVREGWGYLDPDTVVSPRSFDAALRAAGAACRAIDLVMAGQAKNAFVPARPPGHHATRDRAMGFCLFNNVAIAARYAQNRYKEIERVAVVDWDVHHGNGTQGIFYDDPTVFFFSIHQYPWYPGTGARGETGTGRGAGYTLNVPVRAFTPAVEYRRMFEAALADIRARFVPDLIIISAGFDSRKDDPLGQLLLEDDDFTHLTRLVMAWAEEACAGRLISCLEGGYNLRNLGGAVRAHLRALSGKAGAEGRSSGMADEVR</sequence>
<dbReference type="InterPro" id="IPR023696">
    <property type="entry name" value="Ureohydrolase_dom_sf"/>
</dbReference>
<dbReference type="STRING" id="454194.PYK22_02430"/>
<dbReference type="Proteomes" id="UP000031518">
    <property type="component" value="Unassembled WGS sequence"/>
</dbReference>
<dbReference type="PRINTS" id="PR01270">
    <property type="entry name" value="HDASUPER"/>
</dbReference>
<dbReference type="PANTHER" id="PTHR10625">
    <property type="entry name" value="HISTONE DEACETYLASE HDAC1-RELATED"/>
    <property type="match status" value="1"/>
</dbReference>
<protein>
    <submittedName>
        <fullName evidence="3">Deacetylase, histone deacetylase/acetoin utilization protein</fullName>
    </submittedName>
</protein>
<dbReference type="Pfam" id="PF00850">
    <property type="entry name" value="Hist_deacetyl"/>
    <property type="match status" value="1"/>
</dbReference>
<dbReference type="InterPro" id="IPR023801">
    <property type="entry name" value="His_deacetylse_dom"/>
</dbReference>
<evidence type="ECO:0000256" key="1">
    <source>
        <dbReference type="ARBA" id="ARBA00005947"/>
    </source>
</evidence>
<accession>A0A0B6X1Z7</accession>
<dbReference type="PANTHER" id="PTHR10625:SF10">
    <property type="entry name" value="HISTONE DEACETYLASE HDAC1"/>
    <property type="match status" value="1"/>
</dbReference>
<dbReference type="GO" id="GO:0040029">
    <property type="term" value="P:epigenetic regulation of gene expression"/>
    <property type="evidence" value="ECO:0007669"/>
    <property type="project" value="TreeGrafter"/>
</dbReference>
<comment type="similarity">
    <text evidence="1">Belongs to the histone deacetylase family.</text>
</comment>
<dbReference type="EMBL" id="CBXV010000008">
    <property type="protein sequence ID" value="CDM66400.1"/>
    <property type="molecule type" value="Genomic_DNA"/>
</dbReference>
<evidence type="ECO:0000259" key="2">
    <source>
        <dbReference type="Pfam" id="PF00850"/>
    </source>
</evidence>
<name>A0A0B6X1Z7_9BACT</name>
<organism evidence="3 4">
    <name type="scientific">Pyrinomonas methylaliphatogenes</name>
    <dbReference type="NCBI Taxonomy" id="454194"/>
    <lineage>
        <taxon>Bacteria</taxon>
        <taxon>Pseudomonadati</taxon>
        <taxon>Acidobacteriota</taxon>
        <taxon>Blastocatellia</taxon>
        <taxon>Blastocatellales</taxon>
        <taxon>Pyrinomonadaceae</taxon>
        <taxon>Pyrinomonas</taxon>
    </lineage>
</organism>
<dbReference type="RefSeq" id="WP_041977642.1">
    <property type="nucleotide sequence ID" value="NZ_CBXV010000008.1"/>
</dbReference>
<dbReference type="SUPFAM" id="SSF52768">
    <property type="entry name" value="Arginase/deacetylase"/>
    <property type="match status" value="1"/>
</dbReference>
<keyword evidence="4" id="KW-1185">Reference proteome</keyword>
<dbReference type="OrthoDB" id="9808367at2"/>
<dbReference type="InterPro" id="IPR000286">
    <property type="entry name" value="HDACs"/>
</dbReference>
<dbReference type="Gene3D" id="3.40.800.20">
    <property type="entry name" value="Histone deacetylase domain"/>
    <property type="match status" value="1"/>
</dbReference>
<gene>
    <name evidence="3" type="ORF">PYK22_02430</name>
</gene>
<dbReference type="CDD" id="cd09992">
    <property type="entry name" value="HDAC_classII"/>
    <property type="match status" value="1"/>
</dbReference>
<dbReference type="GO" id="GO:0004407">
    <property type="term" value="F:histone deacetylase activity"/>
    <property type="evidence" value="ECO:0007669"/>
    <property type="project" value="TreeGrafter"/>
</dbReference>
<evidence type="ECO:0000313" key="4">
    <source>
        <dbReference type="Proteomes" id="UP000031518"/>
    </source>
</evidence>
<dbReference type="InterPro" id="IPR037138">
    <property type="entry name" value="His_deacetylse_dom_sf"/>
</dbReference>